<dbReference type="AlphaFoldDB" id="A0A401PTN4"/>
<reference evidence="7 8" key="1">
    <citation type="journal article" date="2018" name="Nat. Ecol. Evol.">
        <title>Shark genomes provide insights into elasmobranch evolution and the origin of vertebrates.</title>
        <authorList>
            <person name="Hara Y"/>
            <person name="Yamaguchi K"/>
            <person name="Onimaru K"/>
            <person name="Kadota M"/>
            <person name="Koyanagi M"/>
            <person name="Keeley SD"/>
            <person name="Tatsumi K"/>
            <person name="Tanaka K"/>
            <person name="Motone F"/>
            <person name="Kageyama Y"/>
            <person name="Nozu R"/>
            <person name="Adachi N"/>
            <person name="Nishimura O"/>
            <person name="Nakagawa R"/>
            <person name="Tanegashima C"/>
            <person name="Kiyatake I"/>
            <person name="Matsumoto R"/>
            <person name="Murakumo K"/>
            <person name="Nishida K"/>
            <person name="Terakita A"/>
            <person name="Kuratani S"/>
            <person name="Sato K"/>
            <person name="Hyodo S Kuraku.S."/>
        </authorList>
    </citation>
    <scope>NUCLEOTIDE SEQUENCE [LARGE SCALE GENOMIC DNA]</scope>
</reference>
<evidence type="ECO:0000259" key="6">
    <source>
        <dbReference type="PROSITE" id="PS01186"/>
    </source>
</evidence>
<name>A0A401PTN4_SCYTO</name>
<feature type="domain" description="EGF-like" evidence="5 6">
    <location>
        <begin position="227"/>
        <end position="238"/>
    </location>
</feature>
<evidence type="ECO:0000256" key="3">
    <source>
        <dbReference type="ARBA" id="ARBA00023157"/>
    </source>
</evidence>
<dbReference type="PANTHER" id="PTHR11219">
    <property type="entry name" value="TENEURIN AND N-ACETYLGLUCOSAMINE-1-PHOSPHODIESTER ALPHA-N-ACETYLGLUCOSAMINIDASE"/>
    <property type="match status" value="1"/>
</dbReference>
<evidence type="ECO:0000313" key="8">
    <source>
        <dbReference type="Proteomes" id="UP000288216"/>
    </source>
</evidence>
<organism evidence="7 8">
    <name type="scientific">Scyliorhinus torazame</name>
    <name type="common">Cloudy catshark</name>
    <name type="synonym">Catulus torazame</name>
    <dbReference type="NCBI Taxonomy" id="75743"/>
    <lineage>
        <taxon>Eukaryota</taxon>
        <taxon>Metazoa</taxon>
        <taxon>Chordata</taxon>
        <taxon>Craniata</taxon>
        <taxon>Vertebrata</taxon>
        <taxon>Chondrichthyes</taxon>
        <taxon>Elasmobranchii</taxon>
        <taxon>Galeomorphii</taxon>
        <taxon>Galeoidea</taxon>
        <taxon>Carcharhiniformes</taxon>
        <taxon>Scyliorhinidae</taxon>
        <taxon>Scyliorhinus</taxon>
    </lineage>
</organism>
<sequence length="251" mass="27299">MESSSEQAESLKGEYTTENYQQNLDTQVAFTHNINIPKQISDCPHATLLENIISRLNILEREVSILRQQCSGNCLGESSASGRIDYAPMCNGHGNFSMETCDCSCEFGWTGKGCLVQCCPSNCSGHGQCVDGECLCDRGYTGQDCSELRCPRDCSGHGLCVDGQCVCEEPYKSEDCGQLKCPRECSGHGQCINDSCLCYETYTGEDCHQMRCLNDCSNKGLCNHGVCSCQDGYTGEDCGEGKASYCVVTVL</sequence>
<dbReference type="OrthoDB" id="6130531at2759"/>
<dbReference type="Pfam" id="PF25024">
    <property type="entry name" value="EGF_TEN"/>
    <property type="match status" value="1"/>
</dbReference>
<keyword evidence="8" id="KW-1185">Reference proteome</keyword>
<evidence type="ECO:0000259" key="5">
    <source>
        <dbReference type="PROSITE" id="PS00022"/>
    </source>
</evidence>
<keyword evidence="1" id="KW-0245">EGF-like domain</keyword>
<evidence type="ECO:0000256" key="4">
    <source>
        <dbReference type="ARBA" id="ARBA00023180"/>
    </source>
</evidence>
<evidence type="ECO:0000256" key="2">
    <source>
        <dbReference type="ARBA" id="ARBA00022737"/>
    </source>
</evidence>
<dbReference type="PROSITE" id="PS00022">
    <property type="entry name" value="EGF_1"/>
    <property type="match status" value="1"/>
</dbReference>
<keyword evidence="4" id="KW-0325">Glycoprotein</keyword>
<evidence type="ECO:0000313" key="7">
    <source>
        <dbReference type="EMBL" id="GCB76506.1"/>
    </source>
</evidence>
<dbReference type="InterPro" id="IPR000742">
    <property type="entry name" value="EGF"/>
</dbReference>
<keyword evidence="2" id="KW-0677">Repeat</keyword>
<dbReference type="STRING" id="75743.A0A401PTN4"/>
<dbReference type="SMART" id="SM00181">
    <property type="entry name" value="EGF"/>
    <property type="match status" value="4"/>
</dbReference>
<dbReference type="EMBL" id="BFAA01016590">
    <property type="protein sequence ID" value="GCB76506.1"/>
    <property type="molecule type" value="Genomic_DNA"/>
</dbReference>
<dbReference type="Proteomes" id="UP000288216">
    <property type="component" value="Unassembled WGS sequence"/>
</dbReference>
<dbReference type="SUPFAM" id="SSF57196">
    <property type="entry name" value="EGF/Laminin"/>
    <property type="match status" value="1"/>
</dbReference>
<keyword evidence="3" id="KW-1015">Disulfide bond</keyword>
<dbReference type="OMA" id="MFHANMD"/>
<protein>
    <recommendedName>
        <fullName evidence="5 6">EGF-like domain-containing protein</fullName>
    </recommendedName>
</protein>
<gene>
    <name evidence="7" type="ORF">scyTo_0020481</name>
</gene>
<dbReference type="FunFam" id="2.10.25.10:FF:000001">
    <property type="entry name" value="Tenascin C"/>
    <property type="match status" value="4"/>
</dbReference>
<accession>A0A401PTN4</accession>
<dbReference type="PANTHER" id="PTHR11219:SF69">
    <property type="entry name" value="TENEURIN-A"/>
    <property type="match status" value="1"/>
</dbReference>
<comment type="caution">
    <text evidence="7">The sequence shown here is derived from an EMBL/GenBank/DDBJ whole genome shotgun (WGS) entry which is preliminary data.</text>
</comment>
<dbReference type="InterPro" id="IPR051216">
    <property type="entry name" value="Teneurin"/>
</dbReference>
<proteinExistence type="predicted"/>
<evidence type="ECO:0000256" key="1">
    <source>
        <dbReference type="ARBA" id="ARBA00022536"/>
    </source>
</evidence>
<dbReference type="PROSITE" id="PS01186">
    <property type="entry name" value="EGF_2"/>
    <property type="match status" value="1"/>
</dbReference>
<dbReference type="Gene3D" id="2.10.25.10">
    <property type="entry name" value="Laminin"/>
    <property type="match status" value="4"/>
</dbReference>